<accession>A0ABP7FG90</accession>
<evidence type="ECO:0000313" key="1">
    <source>
        <dbReference type="EMBL" id="GAA3735044.1"/>
    </source>
</evidence>
<name>A0ABP7FG90_9ACTN</name>
<protein>
    <recommendedName>
        <fullName evidence="3">Secreted peptide</fullName>
    </recommendedName>
</protein>
<proteinExistence type="predicted"/>
<evidence type="ECO:0000313" key="2">
    <source>
        <dbReference type="Proteomes" id="UP001500908"/>
    </source>
</evidence>
<dbReference type="Proteomes" id="UP001500908">
    <property type="component" value="Unassembled WGS sequence"/>
</dbReference>
<sequence length="85" mass="8836">MRMLIAAHLMGMVMLMAVPMVVFVPMTVAVPMTVVFGGRTALVGGATHRQSRNPCSGVVGTATSGAHVATAPPLMSRAAPYRGQR</sequence>
<comment type="caution">
    <text evidence="1">The sequence shown here is derived from an EMBL/GenBank/DDBJ whole genome shotgun (WGS) entry which is preliminary data.</text>
</comment>
<organism evidence="1 2">
    <name type="scientific">Salinactinospora qingdaonensis</name>
    <dbReference type="NCBI Taxonomy" id="702744"/>
    <lineage>
        <taxon>Bacteria</taxon>
        <taxon>Bacillati</taxon>
        <taxon>Actinomycetota</taxon>
        <taxon>Actinomycetes</taxon>
        <taxon>Streptosporangiales</taxon>
        <taxon>Nocardiopsidaceae</taxon>
        <taxon>Salinactinospora</taxon>
    </lineage>
</organism>
<evidence type="ECO:0008006" key="3">
    <source>
        <dbReference type="Google" id="ProtNLM"/>
    </source>
</evidence>
<dbReference type="EMBL" id="BAABDD010000005">
    <property type="protein sequence ID" value="GAA3735044.1"/>
    <property type="molecule type" value="Genomic_DNA"/>
</dbReference>
<gene>
    <name evidence="1" type="ORF">GCM10022402_14030</name>
</gene>
<reference evidence="2" key="1">
    <citation type="journal article" date="2019" name="Int. J. Syst. Evol. Microbiol.">
        <title>The Global Catalogue of Microorganisms (GCM) 10K type strain sequencing project: providing services to taxonomists for standard genome sequencing and annotation.</title>
        <authorList>
            <consortium name="The Broad Institute Genomics Platform"/>
            <consortium name="The Broad Institute Genome Sequencing Center for Infectious Disease"/>
            <person name="Wu L."/>
            <person name="Ma J."/>
        </authorList>
    </citation>
    <scope>NUCLEOTIDE SEQUENCE [LARGE SCALE GENOMIC DNA]</scope>
    <source>
        <strain evidence="2">JCM 17137</strain>
    </source>
</reference>
<keyword evidence="2" id="KW-1185">Reference proteome</keyword>